<keyword evidence="1" id="KW-0479">Metal-binding</keyword>
<evidence type="ECO:0000256" key="1">
    <source>
        <dbReference type="ARBA" id="ARBA00022723"/>
    </source>
</evidence>
<evidence type="ECO:0000256" key="8">
    <source>
        <dbReference type="SAM" id="MobiDB-lite"/>
    </source>
</evidence>
<evidence type="ECO:0000313" key="11">
    <source>
        <dbReference type="Proteomes" id="UP000027265"/>
    </source>
</evidence>
<reference evidence="11" key="1">
    <citation type="journal article" date="2014" name="Proc. Natl. Acad. Sci. U.S.A.">
        <title>Extensive sampling of basidiomycete genomes demonstrates inadequacy of the white-rot/brown-rot paradigm for wood decay fungi.</title>
        <authorList>
            <person name="Riley R."/>
            <person name="Salamov A.A."/>
            <person name="Brown D.W."/>
            <person name="Nagy L.G."/>
            <person name="Floudas D."/>
            <person name="Held B.W."/>
            <person name="Levasseur A."/>
            <person name="Lombard V."/>
            <person name="Morin E."/>
            <person name="Otillar R."/>
            <person name="Lindquist E.A."/>
            <person name="Sun H."/>
            <person name="LaButti K.M."/>
            <person name="Schmutz J."/>
            <person name="Jabbour D."/>
            <person name="Luo H."/>
            <person name="Baker S.E."/>
            <person name="Pisabarro A.G."/>
            <person name="Walton J.D."/>
            <person name="Blanchette R.A."/>
            <person name="Henrissat B."/>
            <person name="Martin F."/>
            <person name="Cullen D."/>
            <person name="Hibbett D.S."/>
            <person name="Grigoriev I.V."/>
        </authorList>
    </citation>
    <scope>NUCLEOTIDE SEQUENCE [LARGE SCALE GENOMIC DNA]</scope>
    <source>
        <strain evidence="11">MUCL 33604</strain>
    </source>
</reference>
<evidence type="ECO:0000256" key="4">
    <source>
        <dbReference type="ARBA" id="ARBA00023125"/>
    </source>
</evidence>
<feature type="compositionally biased region" description="Pro residues" evidence="8">
    <location>
        <begin position="224"/>
        <end position="257"/>
    </location>
</feature>
<dbReference type="GO" id="GO:0000981">
    <property type="term" value="F:DNA-binding transcription factor activity, RNA polymerase II-specific"/>
    <property type="evidence" value="ECO:0007669"/>
    <property type="project" value="InterPro"/>
</dbReference>
<dbReference type="Proteomes" id="UP000027265">
    <property type="component" value="Unassembled WGS sequence"/>
</dbReference>
<dbReference type="PROSITE" id="PS50048">
    <property type="entry name" value="ZN2_CY6_FUNGAL_2"/>
    <property type="match status" value="1"/>
</dbReference>
<keyword evidence="4" id="KW-0238">DNA-binding</keyword>
<accession>A0A067PUA5</accession>
<dbReference type="InterPro" id="IPR050335">
    <property type="entry name" value="ERT1_acuK_gluconeogen_tf"/>
</dbReference>
<dbReference type="HOGENOM" id="CLU_040323_0_0_1"/>
<dbReference type="InterPro" id="IPR036864">
    <property type="entry name" value="Zn2-C6_fun-type_DNA-bd_sf"/>
</dbReference>
<feature type="compositionally biased region" description="Polar residues" evidence="8">
    <location>
        <begin position="271"/>
        <end position="294"/>
    </location>
</feature>
<feature type="compositionally biased region" description="Basic residues" evidence="8">
    <location>
        <begin position="147"/>
        <end position="158"/>
    </location>
</feature>
<dbReference type="InParanoid" id="A0A067PUA5"/>
<evidence type="ECO:0000256" key="3">
    <source>
        <dbReference type="ARBA" id="ARBA00023015"/>
    </source>
</evidence>
<gene>
    <name evidence="10" type="ORF">JAAARDRAFT_34133</name>
</gene>
<sequence>MSTDQSKGSSSSSQEQHPQPVQMVPYPPPHMNGGHYPPPPPGPYPPFFAYGPPPDGSHDPNAPPGPPYIVAYPAPPGMVYYPPAHGFLPPIVPIAPPKPKRKQVRLACTNCAAACKRCDETRPCERCQKYGIAETCVDGVRKERKRGIKRGPYKRKNKMAGGDPEAGYGPGDGQWQQGEGSSVPPAYPPAPEGYYPFYYPPAGYVQPGPDGQPGSEPSNAGQAPPQPHPQYYPVPPPPPPGAYPPYGSYPPPAPPPQQQQQVAQPQGTIDPMNTESRPSDVSGQSNAVEGQSQTKPRKRSKKGEEGGRKKHKSAATVADDQSDGGMGGMDTRQMVAAV</sequence>
<keyword evidence="6" id="KW-0539">Nucleus</keyword>
<organism evidence="10 11">
    <name type="scientific">Jaapia argillacea MUCL 33604</name>
    <dbReference type="NCBI Taxonomy" id="933084"/>
    <lineage>
        <taxon>Eukaryota</taxon>
        <taxon>Fungi</taxon>
        <taxon>Dikarya</taxon>
        <taxon>Basidiomycota</taxon>
        <taxon>Agaricomycotina</taxon>
        <taxon>Agaricomycetes</taxon>
        <taxon>Agaricomycetidae</taxon>
        <taxon>Jaapiales</taxon>
        <taxon>Jaapiaceae</taxon>
        <taxon>Jaapia</taxon>
    </lineage>
</organism>
<feature type="domain" description="Zn(2)-C6 fungal-type" evidence="9">
    <location>
        <begin position="107"/>
        <end position="138"/>
    </location>
</feature>
<evidence type="ECO:0000256" key="7">
    <source>
        <dbReference type="ARBA" id="ARBA00040903"/>
    </source>
</evidence>
<dbReference type="PRINTS" id="PR01217">
    <property type="entry name" value="PRICHEXTENSN"/>
</dbReference>
<keyword evidence="11" id="KW-1185">Reference proteome</keyword>
<dbReference type="OrthoDB" id="5575144at2759"/>
<evidence type="ECO:0000259" key="9">
    <source>
        <dbReference type="PROSITE" id="PS50048"/>
    </source>
</evidence>
<dbReference type="CDD" id="cd00067">
    <property type="entry name" value="GAL4"/>
    <property type="match status" value="1"/>
</dbReference>
<dbReference type="GO" id="GO:0008270">
    <property type="term" value="F:zinc ion binding"/>
    <property type="evidence" value="ECO:0007669"/>
    <property type="project" value="InterPro"/>
</dbReference>
<evidence type="ECO:0000256" key="5">
    <source>
        <dbReference type="ARBA" id="ARBA00023163"/>
    </source>
</evidence>
<evidence type="ECO:0000256" key="2">
    <source>
        <dbReference type="ARBA" id="ARBA00022833"/>
    </source>
</evidence>
<name>A0A067PUA5_9AGAM</name>
<dbReference type="PANTHER" id="PTHR47659:SF7">
    <property type="entry name" value="FUNGAL TRANSCRIPTIONAL REGULATORY PROTEIN, N-TERMINAL DOMAIN-CONTAINING PROTEIN"/>
    <property type="match status" value="1"/>
</dbReference>
<feature type="compositionally biased region" description="Pro residues" evidence="8">
    <location>
        <begin position="25"/>
        <end position="62"/>
    </location>
</feature>
<feature type="region of interest" description="Disordered" evidence="8">
    <location>
        <begin position="1"/>
        <end position="62"/>
    </location>
</feature>
<dbReference type="SUPFAM" id="SSF57701">
    <property type="entry name" value="Zn2/Cys6 DNA-binding domain"/>
    <property type="match status" value="1"/>
</dbReference>
<dbReference type="InterPro" id="IPR001138">
    <property type="entry name" value="Zn2Cys6_DnaBD"/>
</dbReference>
<proteinExistence type="predicted"/>
<protein>
    <recommendedName>
        <fullName evidence="7">Transcription activator of gluconeogenesis ERT1</fullName>
    </recommendedName>
</protein>
<dbReference type="STRING" id="933084.A0A067PUA5"/>
<feature type="region of interest" description="Disordered" evidence="8">
    <location>
        <begin position="201"/>
        <end position="338"/>
    </location>
</feature>
<keyword evidence="2" id="KW-0862">Zinc</keyword>
<dbReference type="EMBL" id="KL197717">
    <property type="protein sequence ID" value="KDQ58334.1"/>
    <property type="molecule type" value="Genomic_DNA"/>
</dbReference>
<feature type="region of interest" description="Disordered" evidence="8">
    <location>
        <begin position="147"/>
        <end position="188"/>
    </location>
</feature>
<dbReference type="AlphaFoldDB" id="A0A067PUA5"/>
<evidence type="ECO:0000313" key="10">
    <source>
        <dbReference type="EMBL" id="KDQ58334.1"/>
    </source>
</evidence>
<evidence type="ECO:0000256" key="6">
    <source>
        <dbReference type="ARBA" id="ARBA00023242"/>
    </source>
</evidence>
<dbReference type="PANTHER" id="PTHR47659">
    <property type="entry name" value="ZN(II)2CYS6 TRANSCRIPTION FACTOR (EUROFUNG)-RELATED"/>
    <property type="match status" value="1"/>
</dbReference>
<dbReference type="GO" id="GO:0003677">
    <property type="term" value="F:DNA binding"/>
    <property type="evidence" value="ECO:0007669"/>
    <property type="project" value="UniProtKB-KW"/>
</dbReference>
<keyword evidence="5" id="KW-0804">Transcription</keyword>
<feature type="compositionally biased region" description="Low complexity" evidence="8">
    <location>
        <begin position="1"/>
        <end position="24"/>
    </location>
</feature>
<dbReference type="SMART" id="SM00066">
    <property type="entry name" value="GAL4"/>
    <property type="match status" value="1"/>
</dbReference>
<feature type="compositionally biased region" description="Low complexity" evidence="8">
    <location>
        <begin position="258"/>
        <end position="267"/>
    </location>
</feature>
<keyword evidence="3" id="KW-0805">Transcription regulation</keyword>